<dbReference type="PRINTS" id="PR00502">
    <property type="entry name" value="NUDIXFAMILY"/>
</dbReference>
<keyword evidence="20" id="KW-1185">Reference proteome</keyword>
<dbReference type="PANTHER" id="PTHR47707">
    <property type="entry name" value="8-OXO-DGTP DIPHOSPHATASE"/>
    <property type="match status" value="1"/>
</dbReference>
<dbReference type="RefSeq" id="WP_089218800.1">
    <property type="nucleotide sequence ID" value="NZ_FZOS01000005.1"/>
</dbReference>
<dbReference type="EMBL" id="FZOS01000005">
    <property type="protein sequence ID" value="SNS36564.1"/>
    <property type="molecule type" value="Genomic_DNA"/>
</dbReference>
<dbReference type="GO" id="GO:0044715">
    <property type="term" value="F:8-oxo-dGDP phosphatase activity"/>
    <property type="evidence" value="ECO:0007669"/>
    <property type="project" value="TreeGrafter"/>
</dbReference>
<comment type="cofactor">
    <cofactor evidence="1">
        <name>Mg(2+)</name>
        <dbReference type="ChEBI" id="CHEBI:18420"/>
    </cofactor>
</comment>
<accession>A0A239DY42</accession>
<evidence type="ECO:0000256" key="1">
    <source>
        <dbReference type="ARBA" id="ARBA00001946"/>
    </source>
</evidence>
<dbReference type="SUPFAM" id="SSF55811">
    <property type="entry name" value="Nudix"/>
    <property type="match status" value="1"/>
</dbReference>
<evidence type="ECO:0000256" key="11">
    <source>
        <dbReference type="ARBA" id="ARBA00036904"/>
    </source>
</evidence>
<dbReference type="OrthoDB" id="9810648at2"/>
<dbReference type="InterPro" id="IPR047127">
    <property type="entry name" value="MutT-like"/>
</dbReference>
<dbReference type="AlphaFoldDB" id="A0A239DY42"/>
<keyword evidence="8" id="KW-0460">Magnesium</keyword>
<protein>
    <recommendedName>
        <fullName evidence="13">8-oxo-dGTP diphosphatase</fullName>
        <ecNumber evidence="12">3.6.1.55</ecNumber>
    </recommendedName>
    <alternativeName>
        <fullName evidence="16">7,8-dihydro-8-oxoguanine-triphosphatase</fullName>
    </alternativeName>
    <alternativeName>
        <fullName evidence="15">Mutator protein MutT</fullName>
    </alternativeName>
    <alternativeName>
        <fullName evidence="14">dGTP pyrophosphohydrolase</fullName>
    </alternativeName>
</protein>
<feature type="domain" description="Nudix hydrolase" evidence="18">
    <location>
        <begin position="10"/>
        <end position="137"/>
    </location>
</feature>
<sequence length="140" mass="15392">MSTPDREFSGLLTVVAVAMVDADGRVLLQRRPEGTSMAGLWEFPGGKVEPGELPEAALIRELREELGVDVEAACLAPATFASEALGDRHLLLLLYACRKWKGIPQPLHAPELRWVRPVEMHRLPMPPADRPLIGLIEALL</sequence>
<dbReference type="PANTHER" id="PTHR47707:SF1">
    <property type="entry name" value="NUDIX HYDROLASE FAMILY PROTEIN"/>
    <property type="match status" value="1"/>
</dbReference>
<keyword evidence="6" id="KW-0227">DNA damage</keyword>
<evidence type="ECO:0000256" key="17">
    <source>
        <dbReference type="RuleBase" id="RU003476"/>
    </source>
</evidence>
<evidence type="ECO:0000256" key="8">
    <source>
        <dbReference type="ARBA" id="ARBA00022842"/>
    </source>
</evidence>
<reference evidence="20" key="1">
    <citation type="submission" date="2017-06" db="EMBL/GenBank/DDBJ databases">
        <authorList>
            <person name="Varghese N."/>
            <person name="Submissions S."/>
        </authorList>
    </citation>
    <scope>NUCLEOTIDE SEQUENCE [LARGE SCALE GENOMIC DNA]</scope>
    <source>
        <strain evidence="20">LNB2</strain>
    </source>
</reference>
<dbReference type="GO" id="GO:0035539">
    <property type="term" value="F:8-oxo-7,8-dihydrodeoxyguanosine triphosphate pyrophosphatase activity"/>
    <property type="evidence" value="ECO:0007669"/>
    <property type="project" value="UniProtKB-EC"/>
</dbReference>
<dbReference type="PROSITE" id="PS51462">
    <property type="entry name" value="NUDIX"/>
    <property type="match status" value="1"/>
</dbReference>
<dbReference type="GO" id="GO:0046872">
    <property type="term" value="F:metal ion binding"/>
    <property type="evidence" value="ECO:0007669"/>
    <property type="project" value="UniProtKB-KW"/>
</dbReference>
<evidence type="ECO:0000256" key="12">
    <source>
        <dbReference type="ARBA" id="ARBA00038905"/>
    </source>
</evidence>
<evidence type="ECO:0000256" key="2">
    <source>
        <dbReference type="ARBA" id="ARBA00005582"/>
    </source>
</evidence>
<dbReference type="InterPro" id="IPR020476">
    <property type="entry name" value="Nudix_hydrolase"/>
</dbReference>
<evidence type="ECO:0000256" key="14">
    <source>
        <dbReference type="ARBA" id="ARBA00041592"/>
    </source>
</evidence>
<evidence type="ECO:0000256" key="3">
    <source>
        <dbReference type="ARBA" id="ARBA00022457"/>
    </source>
</evidence>
<evidence type="ECO:0000256" key="10">
    <source>
        <dbReference type="ARBA" id="ARBA00035861"/>
    </source>
</evidence>
<name>A0A239DY42_9SPHN</name>
<comment type="catalytic activity">
    <reaction evidence="11">
        <text>8-oxo-GTP + H2O = 8-oxo-GMP + diphosphate + H(+)</text>
        <dbReference type="Rhea" id="RHEA:67616"/>
        <dbReference type="ChEBI" id="CHEBI:15377"/>
        <dbReference type="ChEBI" id="CHEBI:15378"/>
        <dbReference type="ChEBI" id="CHEBI:33019"/>
        <dbReference type="ChEBI" id="CHEBI:143553"/>
        <dbReference type="ChEBI" id="CHEBI:145694"/>
    </reaction>
</comment>
<dbReference type="CDD" id="cd03425">
    <property type="entry name" value="NUDIX_MutT_NudA_like"/>
    <property type="match status" value="1"/>
</dbReference>
<organism evidence="19 20">
    <name type="scientific">Edaphosphingomonas laterariae</name>
    <dbReference type="NCBI Taxonomy" id="861865"/>
    <lineage>
        <taxon>Bacteria</taxon>
        <taxon>Pseudomonadati</taxon>
        <taxon>Pseudomonadota</taxon>
        <taxon>Alphaproteobacteria</taxon>
        <taxon>Sphingomonadales</taxon>
        <taxon>Rhizorhabdaceae</taxon>
        <taxon>Edaphosphingomonas</taxon>
    </lineage>
</organism>
<dbReference type="GO" id="GO:0006281">
    <property type="term" value="P:DNA repair"/>
    <property type="evidence" value="ECO:0007669"/>
    <property type="project" value="UniProtKB-KW"/>
</dbReference>
<dbReference type="GO" id="GO:0044716">
    <property type="term" value="F:8-oxo-GDP phosphatase activity"/>
    <property type="evidence" value="ECO:0007669"/>
    <property type="project" value="TreeGrafter"/>
</dbReference>
<dbReference type="EC" id="3.6.1.55" evidence="12"/>
<keyword evidence="7 17" id="KW-0378">Hydrolase</keyword>
<evidence type="ECO:0000256" key="6">
    <source>
        <dbReference type="ARBA" id="ARBA00022763"/>
    </source>
</evidence>
<dbReference type="GO" id="GO:0006260">
    <property type="term" value="P:DNA replication"/>
    <property type="evidence" value="ECO:0007669"/>
    <property type="project" value="UniProtKB-KW"/>
</dbReference>
<evidence type="ECO:0000259" key="18">
    <source>
        <dbReference type="PROSITE" id="PS51462"/>
    </source>
</evidence>
<evidence type="ECO:0000313" key="19">
    <source>
        <dbReference type="EMBL" id="SNS36564.1"/>
    </source>
</evidence>
<keyword evidence="5" id="KW-0479">Metal-binding</keyword>
<evidence type="ECO:0000256" key="5">
    <source>
        <dbReference type="ARBA" id="ARBA00022723"/>
    </source>
</evidence>
<gene>
    <name evidence="19" type="ORF">SAMN06295912_10570</name>
</gene>
<evidence type="ECO:0000256" key="13">
    <source>
        <dbReference type="ARBA" id="ARBA00040794"/>
    </source>
</evidence>
<comment type="similarity">
    <text evidence="2 17">Belongs to the Nudix hydrolase family.</text>
</comment>
<dbReference type="PROSITE" id="PS00893">
    <property type="entry name" value="NUDIX_BOX"/>
    <property type="match status" value="1"/>
</dbReference>
<comment type="catalytic activity">
    <reaction evidence="10">
        <text>8-oxo-dGTP + H2O = 8-oxo-dGMP + diphosphate + H(+)</text>
        <dbReference type="Rhea" id="RHEA:31575"/>
        <dbReference type="ChEBI" id="CHEBI:15377"/>
        <dbReference type="ChEBI" id="CHEBI:15378"/>
        <dbReference type="ChEBI" id="CHEBI:33019"/>
        <dbReference type="ChEBI" id="CHEBI:63224"/>
        <dbReference type="ChEBI" id="CHEBI:77896"/>
        <dbReference type="EC" id="3.6.1.55"/>
    </reaction>
</comment>
<evidence type="ECO:0000313" key="20">
    <source>
        <dbReference type="Proteomes" id="UP000198281"/>
    </source>
</evidence>
<evidence type="ECO:0000256" key="4">
    <source>
        <dbReference type="ARBA" id="ARBA00022705"/>
    </source>
</evidence>
<evidence type="ECO:0000256" key="15">
    <source>
        <dbReference type="ARBA" id="ARBA00041979"/>
    </source>
</evidence>
<dbReference type="Gene3D" id="3.90.79.10">
    <property type="entry name" value="Nucleoside Triphosphate Pyrophosphohydrolase"/>
    <property type="match status" value="1"/>
</dbReference>
<keyword evidence="9" id="KW-0234">DNA repair</keyword>
<dbReference type="Pfam" id="PF00293">
    <property type="entry name" value="NUDIX"/>
    <property type="match status" value="1"/>
</dbReference>
<proteinExistence type="inferred from homology"/>
<evidence type="ECO:0000256" key="9">
    <source>
        <dbReference type="ARBA" id="ARBA00023204"/>
    </source>
</evidence>
<dbReference type="Proteomes" id="UP000198281">
    <property type="component" value="Unassembled WGS sequence"/>
</dbReference>
<evidence type="ECO:0000256" key="16">
    <source>
        <dbReference type="ARBA" id="ARBA00042798"/>
    </source>
</evidence>
<dbReference type="InterPro" id="IPR020084">
    <property type="entry name" value="NUDIX_hydrolase_CS"/>
</dbReference>
<dbReference type="GO" id="GO:0008413">
    <property type="term" value="F:8-oxo-7,8-dihydroguanosine triphosphate pyrophosphatase activity"/>
    <property type="evidence" value="ECO:0007669"/>
    <property type="project" value="TreeGrafter"/>
</dbReference>
<keyword evidence="3" id="KW-0515">Mutator protein</keyword>
<dbReference type="InterPro" id="IPR015797">
    <property type="entry name" value="NUDIX_hydrolase-like_dom_sf"/>
</dbReference>
<keyword evidence="4" id="KW-0235">DNA replication</keyword>
<evidence type="ECO:0000256" key="7">
    <source>
        <dbReference type="ARBA" id="ARBA00022801"/>
    </source>
</evidence>
<dbReference type="InterPro" id="IPR000086">
    <property type="entry name" value="NUDIX_hydrolase_dom"/>
</dbReference>